<dbReference type="Proteomes" id="UP000886595">
    <property type="component" value="Unassembled WGS sequence"/>
</dbReference>
<evidence type="ECO:0000313" key="2">
    <source>
        <dbReference type="Proteomes" id="UP000886595"/>
    </source>
</evidence>
<sequence length="51" mass="5995">MLCDFPRLSVISHHMIMKHFKELCATGAWIFMQSRPFREKNLEGSVIIEES</sequence>
<proteinExistence type="predicted"/>
<reference evidence="1 2" key="1">
    <citation type="submission" date="2020-02" db="EMBL/GenBank/DDBJ databases">
        <authorList>
            <person name="Ma Q."/>
            <person name="Huang Y."/>
            <person name="Song X."/>
            <person name="Pei D."/>
        </authorList>
    </citation>
    <scope>NUCLEOTIDE SEQUENCE [LARGE SCALE GENOMIC DNA]</scope>
    <source>
        <strain evidence="1">Sxm20200214</strain>
        <tissue evidence="1">Leaf</tissue>
    </source>
</reference>
<gene>
    <name evidence="1" type="ORF">Bca52824_096532</name>
</gene>
<organism evidence="1 2">
    <name type="scientific">Brassica carinata</name>
    <name type="common">Ethiopian mustard</name>
    <name type="synonym">Abyssinian cabbage</name>
    <dbReference type="NCBI Taxonomy" id="52824"/>
    <lineage>
        <taxon>Eukaryota</taxon>
        <taxon>Viridiplantae</taxon>
        <taxon>Streptophyta</taxon>
        <taxon>Embryophyta</taxon>
        <taxon>Tracheophyta</taxon>
        <taxon>Spermatophyta</taxon>
        <taxon>Magnoliopsida</taxon>
        <taxon>eudicotyledons</taxon>
        <taxon>Gunneridae</taxon>
        <taxon>Pentapetalae</taxon>
        <taxon>rosids</taxon>
        <taxon>malvids</taxon>
        <taxon>Brassicales</taxon>
        <taxon>Brassicaceae</taxon>
        <taxon>Brassiceae</taxon>
        <taxon>Brassica</taxon>
    </lineage>
</organism>
<protein>
    <submittedName>
        <fullName evidence="1">Uncharacterized protein</fullName>
    </submittedName>
</protein>
<dbReference type="EMBL" id="JAAMPC010000963">
    <property type="protein sequence ID" value="KAG2241483.1"/>
    <property type="molecule type" value="Genomic_DNA"/>
</dbReference>
<dbReference type="OrthoDB" id="10391349at2759"/>
<dbReference type="AlphaFoldDB" id="A0A8X7P083"/>
<keyword evidence="2" id="KW-1185">Reference proteome</keyword>
<accession>A0A8X7P083</accession>
<comment type="caution">
    <text evidence="1">The sequence shown here is derived from an EMBL/GenBank/DDBJ whole genome shotgun (WGS) entry which is preliminary data.</text>
</comment>
<name>A0A8X7P083_BRACI</name>
<feature type="non-terminal residue" evidence="1">
    <location>
        <position position="51"/>
    </location>
</feature>
<evidence type="ECO:0000313" key="1">
    <source>
        <dbReference type="EMBL" id="KAG2241483.1"/>
    </source>
</evidence>